<comment type="caution">
    <text evidence="2">The sequence shown here is derived from an EMBL/GenBank/DDBJ whole genome shotgun (WGS) entry which is preliminary data.</text>
</comment>
<dbReference type="InterPro" id="IPR038717">
    <property type="entry name" value="Tc1-like_DDE_dom"/>
</dbReference>
<protein>
    <recommendedName>
        <fullName evidence="1">Tc1-like transposase DDE domain-containing protein</fullName>
    </recommendedName>
</protein>
<keyword evidence="3" id="KW-1185">Reference proteome</keyword>
<sequence>MSSNVTYLQVEDIQLSSVLSFAIDESCDIKNLAQVAVFVRSSLSAEQFHIDTSLEAVEQRAPNNSKNWQWTMEGIPGAIFQQDNARPHIAKTVRDFCSAQDIQLVSWPAYSPDLSYSEHVWDFVGRRLVRDSRPAASKDEILLRIQAIWNSLPQADIQNLFDSIPCHVAALIAARGKCTKY</sequence>
<dbReference type="AlphaFoldDB" id="A0A8X6RME5"/>
<dbReference type="EMBL" id="BMAU01021137">
    <property type="protein sequence ID" value="GFX91887.1"/>
    <property type="molecule type" value="Genomic_DNA"/>
</dbReference>
<dbReference type="Gene3D" id="3.30.420.10">
    <property type="entry name" value="Ribonuclease H-like superfamily/Ribonuclease H"/>
    <property type="match status" value="1"/>
</dbReference>
<proteinExistence type="predicted"/>
<name>A0A8X6RME5_TRICX</name>
<accession>A0A8X6RME5</accession>
<dbReference type="Pfam" id="PF13358">
    <property type="entry name" value="DDE_3"/>
    <property type="match status" value="1"/>
</dbReference>
<dbReference type="GO" id="GO:0003676">
    <property type="term" value="F:nucleic acid binding"/>
    <property type="evidence" value="ECO:0007669"/>
    <property type="project" value="InterPro"/>
</dbReference>
<feature type="domain" description="Tc1-like transposase DDE" evidence="1">
    <location>
        <begin position="55"/>
        <end position="140"/>
    </location>
</feature>
<evidence type="ECO:0000313" key="2">
    <source>
        <dbReference type="EMBL" id="GFX91887.1"/>
    </source>
</evidence>
<organism evidence="2 3">
    <name type="scientific">Trichonephila clavipes</name>
    <name type="common">Golden silk orbweaver</name>
    <name type="synonym">Nephila clavipes</name>
    <dbReference type="NCBI Taxonomy" id="2585209"/>
    <lineage>
        <taxon>Eukaryota</taxon>
        <taxon>Metazoa</taxon>
        <taxon>Ecdysozoa</taxon>
        <taxon>Arthropoda</taxon>
        <taxon>Chelicerata</taxon>
        <taxon>Arachnida</taxon>
        <taxon>Araneae</taxon>
        <taxon>Araneomorphae</taxon>
        <taxon>Entelegynae</taxon>
        <taxon>Araneoidea</taxon>
        <taxon>Nephilidae</taxon>
        <taxon>Trichonephila</taxon>
    </lineage>
</organism>
<evidence type="ECO:0000259" key="1">
    <source>
        <dbReference type="Pfam" id="PF13358"/>
    </source>
</evidence>
<gene>
    <name evidence="2" type="ORF">TNCV_3577171</name>
</gene>
<dbReference type="Proteomes" id="UP000887159">
    <property type="component" value="Unassembled WGS sequence"/>
</dbReference>
<evidence type="ECO:0000313" key="3">
    <source>
        <dbReference type="Proteomes" id="UP000887159"/>
    </source>
</evidence>
<reference evidence="2" key="1">
    <citation type="submission" date="2020-08" db="EMBL/GenBank/DDBJ databases">
        <title>Multicomponent nature underlies the extraordinary mechanical properties of spider dragline silk.</title>
        <authorList>
            <person name="Kono N."/>
            <person name="Nakamura H."/>
            <person name="Mori M."/>
            <person name="Yoshida Y."/>
            <person name="Ohtoshi R."/>
            <person name="Malay A.D."/>
            <person name="Moran D.A.P."/>
            <person name="Tomita M."/>
            <person name="Numata K."/>
            <person name="Arakawa K."/>
        </authorList>
    </citation>
    <scope>NUCLEOTIDE SEQUENCE</scope>
</reference>
<dbReference type="InterPro" id="IPR036397">
    <property type="entry name" value="RNaseH_sf"/>
</dbReference>